<keyword evidence="3" id="KW-0804">Transcription</keyword>
<reference evidence="5 6" key="1">
    <citation type="submission" date="2020-08" db="EMBL/GenBank/DDBJ databases">
        <title>Genomic Encyclopedia of Type Strains, Phase IV (KMG-IV): sequencing the most valuable type-strain genomes for metagenomic binning, comparative biology and taxonomic classification.</title>
        <authorList>
            <person name="Goeker M."/>
        </authorList>
    </citation>
    <scope>NUCLEOTIDE SEQUENCE [LARGE SCALE GENOMIC DNA]</scope>
    <source>
        <strain evidence="5 6">DSM 13481</strain>
    </source>
</reference>
<evidence type="ECO:0000313" key="5">
    <source>
        <dbReference type="EMBL" id="MBB6061951.1"/>
    </source>
</evidence>
<dbReference type="PANTHER" id="PTHR38445:SF7">
    <property type="entry name" value="GNTR-FAMILY TRANSCRIPTIONAL REGULATOR"/>
    <property type="match status" value="1"/>
</dbReference>
<proteinExistence type="predicted"/>
<dbReference type="PROSITE" id="PS50949">
    <property type="entry name" value="HTH_GNTR"/>
    <property type="match status" value="1"/>
</dbReference>
<sequence length="120" mass="13739">MLRPVDKHSGIPSYIQIVNMIKAEILLGKIHPGEQLLPVRKLKEIFQVNINTVLKALEKLKLEGYITSEQGIGYFVSKELQIAPNIMVEVKEAIKKLKSTKIDLNTLFIILEEVWKDEKD</sequence>
<dbReference type="Proteomes" id="UP000555828">
    <property type="component" value="Unassembled WGS sequence"/>
</dbReference>
<dbReference type="CDD" id="cd07377">
    <property type="entry name" value="WHTH_GntR"/>
    <property type="match status" value="1"/>
</dbReference>
<dbReference type="EMBL" id="JACHEX010000001">
    <property type="protein sequence ID" value="MBB6061951.1"/>
    <property type="molecule type" value="Genomic_DNA"/>
</dbReference>
<dbReference type="InterPro" id="IPR036390">
    <property type="entry name" value="WH_DNA-bd_sf"/>
</dbReference>
<gene>
    <name evidence="5" type="ORF">HNP65_000373</name>
</gene>
<keyword evidence="6" id="KW-1185">Reference proteome</keyword>
<comment type="caution">
    <text evidence="5">The sequence shown here is derived from an EMBL/GenBank/DDBJ whole genome shotgun (WGS) entry which is preliminary data.</text>
</comment>
<keyword evidence="2 5" id="KW-0238">DNA-binding</keyword>
<evidence type="ECO:0000256" key="2">
    <source>
        <dbReference type="ARBA" id="ARBA00023125"/>
    </source>
</evidence>
<feature type="domain" description="HTH gntR-type" evidence="4">
    <location>
        <begin position="11"/>
        <end position="79"/>
    </location>
</feature>
<keyword evidence="1" id="KW-0805">Transcription regulation</keyword>
<dbReference type="RefSeq" id="WP_184618693.1">
    <property type="nucleotide sequence ID" value="NZ_JACHEX010000001.1"/>
</dbReference>
<dbReference type="GO" id="GO:0003700">
    <property type="term" value="F:DNA-binding transcription factor activity"/>
    <property type="evidence" value="ECO:0007669"/>
    <property type="project" value="InterPro"/>
</dbReference>
<dbReference type="Pfam" id="PF00392">
    <property type="entry name" value="GntR"/>
    <property type="match status" value="1"/>
</dbReference>
<name>A0A841GTV2_9BACT</name>
<dbReference type="SUPFAM" id="SSF46785">
    <property type="entry name" value="Winged helix' DNA-binding domain"/>
    <property type="match status" value="1"/>
</dbReference>
<dbReference type="SMART" id="SM00345">
    <property type="entry name" value="HTH_GNTR"/>
    <property type="match status" value="1"/>
</dbReference>
<dbReference type="AlphaFoldDB" id="A0A841GTV2"/>
<evidence type="ECO:0000313" key="6">
    <source>
        <dbReference type="Proteomes" id="UP000555828"/>
    </source>
</evidence>
<evidence type="ECO:0000256" key="1">
    <source>
        <dbReference type="ARBA" id="ARBA00023015"/>
    </source>
</evidence>
<dbReference type="InterPro" id="IPR000524">
    <property type="entry name" value="Tscrpt_reg_HTH_GntR"/>
</dbReference>
<dbReference type="InterPro" id="IPR036388">
    <property type="entry name" value="WH-like_DNA-bd_sf"/>
</dbReference>
<accession>A0A841GTV2</accession>
<protein>
    <submittedName>
        <fullName evidence="5">DNA-binding transcriptional regulator YhcF (GntR family)</fullName>
    </submittedName>
</protein>
<evidence type="ECO:0000259" key="4">
    <source>
        <dbReference type="PROSITE" id="PS50949"/>
    </source>
</evidence>
<dbReference type="Gene3D" id="1.10.10.10">
    <property type="entry name" value="Winged helix-like DNA-binding domain superfamily/Winged helix DNA-binding domain"/>
    <property type="match status" value="1"/>
</dbReference>
<evidence type="ECO:0000256" key="3">
    <source>
        <dbReference type="ARBA" id="ARBA00023163"/>
    </source>
</evidence>
<dbReference type="GO" id="GO:0003677">
    <property type="term" value="F:DNA binding"/>
    <property type="evidence" value="ECO:0007669"/>
    <property type="project" value="UniProtKB-KW"/>
</dbReference>
<dbReference type="PANTHER" id="PTHR38445">
    <property type="entry name" value="HTH-TYPE TRANSCRIPTIONAL REPRESSOR YTRA"/>
    <property type="match status" value="1"/>
</dbReference>
<organism evidence="5 6">
    <name type="scientific">Thermosipho japonicus</name>
    <dbReference type="NCBI Taxonomy" id="90323"/>
    <lineage>
        <taxon>Bacteria</taxon>
        <taxon>Thermotogati</taxon>
        <taxon>Thermotogota</taxon>
        <taxon>Thermotogae</taxon>
        <taxon>Thermotogales</taxon>
        <taxon>Fervidobacteriaceae</taxon>
        <taxon>Thermosipho</taxon>
    </lineage>
</organism>